<evidence type="ECO:0000313" key="1">
    <source>
        <dbReference type="EMBL" id="EPR72075.1"/>
    </source>
</evidence>
<dbReference type="EMBL" id="ATMR01000128">
    <property type="protein sequence ID" value="EPR72075.1"/>
    <property type="molecule type" value="Genomic_DNA"/>
</dbReference>
<accession>S7VP97</accession>
<sequence length="50" mass="6044">MITKELKMTFSRTLEQEIEFFQAANFNVNLDKGYMKFEWLNFKKNTATFV</sequence>
<keyword evidence="2" id="KW-1185">Reference proteome</keyword>
<dbReference type="STRING" id="641526.ADIWIN_2914"/>
<gene>
    <name evidence="1" type="ORF">ADIWIN_2914</name>
</gene>
<dbReference type="Proteomes" id="UP000014962">
    <property type="component" value="Unassembled WGS sequence"/>
</dbReference>
<comment type="caution">
    <text evidence="1">The sequence shown here is derived from an EMBL/GenBank/DDBJ whole genome shotgun (WGS) entry which is preliminary data.</text>
</comment>
<name>S7VP97_9FLAO</name>
<evidence type="ECO:0000313" key="2">
    <source>
        <dbReference type="Proteomes" id="UP000014962"/>
    </source>
</evidence>
<reference evidence="1 2" key="1">
    <citation type="journal article" date="2013" name="Genome Announc.">
        <title>Draft Genome Sequence of Winogradskyella psychrotolerans RS-3T, Isolated from the Marine Transect of Kongsfjorden, Ny-Alesund, Svalbard, Arctic Ocean.</title>
        <authorList>
            <person name="Kumar Pinnaka A."/>
            <person name="Ara S."/>
            <person name="Singh A."/>
            <person name="Shivaji S."/>
        </authorList>
    </citation>
    <scope>NUCLEOTIDE SEQUENCE [LARGE SCALE GENOMIC DNA]</scope>
    <source>
        <strain evidence="1 2">RS-3</strain>
    </source>
</reference>
<protein>
    <submittedName>
        <fullName evidence="1">Uncharacterized protein</fullName>
    </submittedName>
</protein>
<organism evidence="1 2">
    <name type="scientific">Winogradskyella psychrotolerans RS-3</name>
    <dbReference type="NCBI Taxonomy" id="641526"/>
    <lineage>
        <taxon>Bacteria</taxon>
        <taxon>Pseudomonadati</taxon>
        <taxon>Bacteroidota</taxon>
        <taxon>Flavobacteriia</taxon>
        <taxon>Flavobacteriales</taxon>
        <taxon>Flavobacteriaceae</taxon>
        <taxon>Winogradskyella</taxon>
    </lineage>
</organism>
<proteinExistence type="predicted"/>
<dbReference type="AlphaFoldDB" id="S7VP97"/>